<keyword evidence="2" id="KW-1133">Transmembrane helix</keyword>
<accession>A0ABT0LBB2</accession>
<dbReference type="PANTHER" id="PTHR30469:SF11">
    <property type="entry name" value="BLL4320 PROTEIN"/>
    <property type="match status" value="1"/>
</dbReference>
<evidence type="ECO:0000256" key="1">
    <source>
        <dbReference type="ARBA" id="ARBA00009477"/>
    </source>
</evidence>
<dbReference type="Gene3D" id="2.40.30.170">
    <property type="match status" value="1"/>
</dbReference>
<evidence type="ECO:0000256" key="2">
    <source>
        <dbReference type="SAM" id="Phobius"/>
    </source>
</evidence>
<comment type="similarity">
    <text evidence="1">Belongs to the membrane fusion protein (MFP) (TC 8.A.1) family.</text>
</comment>
<reference evidence="4 5" key="1">
    <citation type="submission" date="2022-01" db="EMBL/GenBank/DDBJ databases">
        <title>Whole genome-based taxonomy of the Shewanellaceae.</title>
        <authorList>
            <person name="Martin-Rodriguez A.J."/>
        </authorList>
    </citation>
    <scope>NUCLEOTIDE SEQUENCE [LARGE SCALE GENOMIC DNA]</scope>
    <source>
        <strain evidence="4 5">DSM 17177</strain>
    </source>
</reference>
<dbReference type="InterPro" id="IPR006143">
    <property type="entry name" value="RND_pump_MFP"/>
</dbReference>
<evidence type="ECO:0000259" key="3">
    <source>
        <dbReference type="Pfam" id="PF25917"/>
    </source>
</evidence>
<gene>
    <name evidence="4" type="ORF">L2764_11050</name>
</gene>
<keyword evidence="2" id="KW-0812">Transmembrane</keyword>
<name>A0ABT0LBB2_9GAMM</name>
<dbReference type="Gene3D" id="2.40.50.100">
    <property type="match status" value="1"/>
</dbReference>
<dbReference type="RefSeq" id="WP_248940272.1">
    <property type="nucleotide sequence ID" value="NZ_JAKIKS010000036.1"/>
</dbReference>
<comment type="caution">
    <text evidence="4">The sequence shown here is derived from an EMBL/GenBank/DDBJ whole genome shotgun (WGS) entry which is preliminary data.</text>
</comment>
<dbReference type="Gene3D" id="1.10.287.470">
    <property type="entry name" value="Helix hairpin bin"/>
    <property type="match status" value="1"/>
</dbReference>
<organism evidence="4 5">
    <name type="scientific">Shewanella surugensis</name>
    <dbReference type="NCBI Taxonomy" id="212020"/>
    <lineage>
        <taxon>Bacteria</taxon>
        <taxon>Pseudomonadati</taxon>
        <taxon>Pseudomonadota</taxon>
        <taxon>Gammaproteobacteria</taxon>
        <taxon>Alteromonadales</taxon>
        <taxon>Shewanellaceae</taxon>
        <taxon>Shewanella</taxon>
    </lineage>
</organism>
<proteinExistence type="inferred from homology"/>
<dbReference type="Proteomes" id="UP001203423">
    <property type="component" value="Unassembled WGS sequence"/>
</dbReference>
<dbReference type="SUPFAM" id="SSF111369">
    <property type="entry name" value="HlyD-like secretion proteins"/>
    <property type="match status" value="1"/>
</dbReference>
<keyword evidence="2" id="KW-0472">Membrane</keyword>
<dbReference type="InterPro" id="IPR058625">
    <property type="entry name" value="MdtA-like_BSH"/>
</dbReference>
<feature type="domain" description="Multidrug resistance protein MdtA-like barrel-sandwich hybrid" evidence="3">
    <location>
        <begin position="79"/>
        <end position="200"/>
    </location>
</feature>
<dbReference type="EMBL" id="JAKIKS010000036">
    <property type="protein sequence ID" value="MCL1124996.1"/>
    <property type="molecule type" value="Genomic_DNA"/>
</dbReference>
<evidence type="ECO:0000313" key="4">
    <source>
        <dbReference type="EMBL" id="MCL1124996.1"/>
    </source>
</evidence>
<dbReference type="NCBIfam" id="TIGR01730">
    <property type="entry name" value="RND_mfp"/>
    <property type="match status" value="1"/>
</dbReference>
<dbReference type="PANTHER" id="PTHR30469">
    <property type="entry name" value="MULTIDRUG RESISTANCE PROTEIN MDTA"/>
    <property type="match status" value="1"/>
</dbReference>
<protein>
    <submittedName>
        <fullName evidence="4">Efflux RND transporter periplasmic adaptor subunit</fullName>
    </submittedName>
</protein>
<feature type="transmembrane region" description="Helical" evidence="2">
    <location>
        <begin position="15"/>
        <end position="32"/>
    </location>
</feature>
<evidence type="ECO:0000313" key="5">
    <source>
        <dbReference type="Proteomes" id="UP001203423"/>
    </source>
</evidence>
<sequence length="275" mass="30596">MTRIDGTVSSYKRNIIITIIILTVVVVSLYFIKSILVDKKQQASLKTSLPVSVIIDKVKIQLWGTELFAVGTVQSFEGITVKAQMTGRITQMVGQSGTQIKQGDLLFQINPEVLKAELAEAEAKLESSQFEYQRLQQLYKKGAVSEEKLIQAKSQYHNDESALATTGQKLALASNIAEFDGVLGLTQVEVGDEVTIGDVLATLQSQTRLRVEFSVPQKYRTRIRVGDDVNVMRELIYQAELGERVPNFNTVPHYYVAKVYLITHKAQPCLNTSVA</sequence>
<dbReference type="Pfam" id="PF25917">
    <property type="entry name" value="BSH_RND"/>
    <property type="match status" value="1"/>
</dbReference>
<keyword evidence="5" id="KW-1185">Reference proteome</keyword>